<proteinExistence type="inferred from homology"/>
<dbReference type="Gene3D" id="3.30.420.40">
    <property type="match status" value="2"/>
</dbReference>
<feature type="binding site" evidence="8">
    <location>
        <position position="310"/>
    </location>
    <ligand>
        <name>Fe cation</name>
        <dbReference type="ChEBI" id="CHEBI:24875"/>
    </ligand>
</feature>
<evidence type="ECO:0000256" key="8">
    <source>
        <dbReference type="HAMAP-Rule" id="MF_01445"/>
    </source>
</evidence>
<dbReference type="InterPro" id="IPR000905">
    <property type="entry name" value="Gcp-like_dom"/>
</dbReference>
<comment type="function">
    <text evidence="8">Required for the formation of a threonylcarbamoyl group on adenosine at position 37 (t(6)A37) in tRNAs that read codons beginning with adenine. Is involved in the transfer of the threonylcarbamoyl moiety of threonylcarbamoyl-AMP (TC-AMP) to the N6 group of A37, together with TsaE and TsaB. TsaD likely plays a direct catalytic role in this reaction.</text>
</comment>
<dbReference type="NCBIfam" id="TIGR03723">
    <property type="entry name" value="T6A_TsaD_YgjD"/>
    <property type="match status" value="1"/>
</dbReference>
<dbReference type="GO" id="GO:0002949">
    <property type="term" value="P:tRNA threonylcarbamoyladenosine modification"/>
    <property type="evidence" value="ECO:0007669"/>
    <property type="project" value="UniProtKB-UniRule"/>
</dbReference>
<keyword evidence="1 8" id="KW-0963">Cytoplasm</keyword>
<dbReference type="NCBIfam" id="TIGR00329">
    <property type="entry name" value="gcp_kae1"/>
    <property type="match status" value="1"/>
</dbReference>
<keyword evidence="3 8" id="KW-0819">tRNA processing</keyword>
<feature type="domain" description="Gcp-like" evidence="9">
    <location>
        <begin position="31"/>
        <end position="316"/>
    </location>
</feature>
<protein>
    <recommendedName>
        <fullName evidence="8">tRNA N6-adenosine threonylcarbamoyltransferase</fullName>
        <ecNumber evidence="8">2.3.1.234</ecNumber>
    </recommendedName>
    <alternativeName>
        <fullName evidence="8">N6-L-threonylcarbamoyladenine synthase</fullName>
        <shortName evidence="8">t(6)A synthase</shortName>
    </alternativeName>
    <alternativeName>
        <fullName evidence="8">t(6)A37 threonylcarbamoyladenosine biosynthesis protein TsaD</fullName>
    </alternativeName>
    <alternativeName>
        <fullName evidence="8">tRNA threonylcarbamoyladenosine biosynthesis protein TsaD</fullName>
    </alternativeName>
</protein>
<dbReference type="SUPFAM" id="SSF53067">
    <property type="entry name" value="Actin-like ATPase domain"/>
    <property type="match status" value="2"/>
</dbReference>
<sequence length="343" mass="37411">MKILGIETSCDETAVSIVEAGGDLKDLDFKLLGSALNSQVKIHAGYGGVVPALAKREHQKNLPLILDEALKKADTDLSKIDLITVTVGPGLEPALWAGITFAEELGKKLKIPVIPANHMEGHIASVLFNKTNIEFPALALLISGGHTELVLLTSWGEKEKIGKTQDDAVGEAFDKVGRLLGLSYPGGPQISKLAREAREKNIILEAKFPRPMIHSKDFNFSFSGLKTAVLYYLRDKKEINKLAVAREFEDAVIETLISKTKAAIEKYSPKTLVIGGGVIANKALRENFLKLSKNYPEMKILIPEKSLTTDNATMIAAAGFIEYLRNNKPNRKLKAQGNLDIVS</sequence>
<reference evidence="10 11" key="1">
    <citation type="journal article" date="2016" name="Nat. Commun.">
        <title>Thousands of microbial genomes shed light on interconnected biogeochemical processes in an aquifer system.</title>
        <authorList>
            <person name="Anantharaman K."/>
            <person name="Brown C.T."/>
            <person name="Hug L.A."/>
            <person name="Sharon I."/>
            <person name="Castelle C.J."/>
            <person name="Probst A.J."/>
            <person name="Thomas B.C."/>
            <person name="Singh A."/>
            <person name="Wilkins M.J."/>
            <person name="Karaoz U."/>
            <person name="Brodie E.L."/>
            <person name="Williams K.H."/>
            <person name="Hubbard S.S."/>
            <person name="Banfield J.F."/>
        </authorList>
    </citation>
    <scope>NUCLEOTIDE SEQUENCE [LARGE SCALE GENOMIC DNA]</scope>
</reference>
<dbReference type="HAMAP" id="MF_01445">
    <property type="entry name" value="TsaD"/>
    <property type="match status" value="1"/>
</dbReference>
<dbReference type="GO" id="GO:0005506">
    <property type="term" value="F:iron ion binding"/>
    <property type="evidence" value="ECO:0007669"/>
    <property type="project" value="UniProtKB-UniRule"/>
</dbReference>
<comment type="similarity">
    <text evidence="8">Belongs to the KAE1 / TsaD family.</text>
</comment>
<dbReference type="GO" id="GO:0005737">
    <property type="term" value="C:cytoplasm"/>
    <property type="evidence" value="ECO:0007669"/>
    <property type="project" value="UniProtKB-SubCell"/>
</dbReference>
<accession>A0A1G2UU64</accession>
<keyword evidence="4 8" id="KW-0479">Metal-binding</keyword>
<dbReference type="InterPro" id="IPR017861">
    <property type="entry name" value="KAE1/TsaD"/>
</dbReference>
<evidence type="ECO:0000256" key="7">
    <source>
        <dbReference type="ARBA" id="ARBA00048117"/>
    </source>
</evidence>
<dbReference type="Pfam" id="PF00814">
    <property type="entry name" value="TsaD"/>
    <property type="match status" value="1"/>
</dbReference>
<dbReference type="FunFam" id="3.30.420.40:FF:000040">
    <property type="entry name" value="tRNA N6-adenosine threonylcarbamoyltransferase"/>
    <property type="match status" value="1"/>
</dbReference>
<feature type="binding site" evidence="8">
    <location>
        <position position="174"/>
    </location>
    <ligand>
        <name>substrate</name>
    </ligand>
</feature>
<evidence type="ECO:0000256" key="2">
    <source>
        <dbReference type="ARBA" id="ARBA00022679"/>
    </source>
</evidence>
<keyword evidence="2 8" id="KW-0808">Transferase</keyword>
<dbReference type="PANTHER" id="PTHR11735:SF6">
    <property type="entry name" value="TRNA N6-ADENOSINE THREONYLCARBAMOYLTRANSFERASE, MITOCHONDRIAL"/>
    <property type="match status" value="1"/>
</dbReference>
<dbReference type="PANTHER" id="PTHR11735">
    <property type="entry name" value="TRNA N6-ADENOSINE THREONYLCARBAMOYLTRANSFERASE"/>
    <property type="match status" value="1"/>
</dbReference>
<evidence type="ECO:0000259" key="9">
    <source>
        <dbReference type="Pfam" id="PF00814"/>
    </source>
</evidence>
<comment type="caution">
    <text evidence="10">The sequence shown here is derived from an EMBL/GenBank/DDBJ whole genome shotgun (WGS) entry which is preliminary data.</text>
</comment>
<comment type="caution">
    <text evidence="8">Lacks conserved residue(s) required for the propagation of feature annotation.</text>
</comment>
<evidence type="ECO:0000313" key="11">
    <source>
        <dbReference type="Proteomes" id="UP000177276"/>
    </source>
</evidence>
<keyword evidence="6 8" id="KW-0012">Acyltransferase</keyword>
<evidence type="ECO:0000256" key="1">
    <source>
        <dbReference type="ARBA" id="ARBA00022490"/>
    </source>
</evidence>
<feature type="binding site" evidence="8">
    <location>
        <begin position="141"/>
        <end position="145"/>
    </location>
    <ligand>
        <name>substrate</name>
    </ligand>
</feature>
<evidence type="ECO:0000256" key="3">
    <source>
        <dbReference type="ARBA" id="ARBA00022694"/>
    </source>
</evidence>
<dbReference type="GO" id="GO:0061711">
    <property type="term" value="F:tRNA N(6)-L-threonylcarbamoyladenine synthase activity"/>
    <property type="evidence" value="ECO:0007669"/>
    <property type="project" value="UniProtKB-EC"/>
</dbReference>
<evidence type="ECO:0000313" key="10">
    <source>
        <dbReference type="EMBL" id="OHB12924.1"/>
    </source>
</evidence>
<dbReference type="InterPro" id="IPR043129">
    <property type="entry name" value="ATPase_NBD"/>
</dbReference>
<name>A0A1G2UU64_9BACT</name>
<dbReference type="EC" id="2.3.1.234" evidence="8"/>
<dbReference type="Proteomes" id="UP000177276">
    <property type="component" value="Unassembled WGS sequence"/>
</dbReference>
<feature type="binding site" evidence="8">
    <location>
        <position position="118"/>
    </location>
    <ligand>
        <name>Fe cation</name>
        <dbReference type="ChEBI" id="CHEBI:24875"/>
    </ligand>
</feature>
<dbReference type="InterPro" id="IPR022450">
    <property type="entry name" value="TsaD"/>
</dbReference>
<keyword evidence="5 8" id="KW-0408">Iron</keyword>
<evidence type="ECO:0000256" key="6">
    <source>
        <dbReference type="ARBA" id="ARBA00023315"/>
    </source>
</evidence>
<feature type="binding site" evidence="8">
    <location>
        <position position="281"/>
    </location>
    <ligand>
        <name>substrate</name>
    </ligand>
</feature>
<feature type="binding site" evidence="8">
    <location>
        <position position="187"/>
    </location>
    <ligand>
        <name>substrate</name>
    </ligand>
</feature>
<dbReference type="PRINTS" id="PR00789">
    <property type="entry name" value="OSIALOPTASE"/>
</dbReference>
<evidence type="ECO:0000256" key="4">
    <source>
        <dbReference type="ARBA" id="ARBA00022723"/>
    </source>
</evidence>
<gene>
    <name evidence="8" type="primary">tsaD</name>
    <name evidence="10" type="ORF">A3G46_01665</name>
</gene>
<organism evidence="10 11">
    <name type="scientific">Candidatus Zambryskibacteria bacterium RIFCSPLOWO2_12_FULL_39_16</name>
    <dbReference type="NCBI Taxonomy" id="1802775"/>
    <lineage>
        <taxon>Bacteria</taxon>
        <taxon>Candidatus Zambryskiibacteriota</taxon>
    </lineage>
</organism>
<evidence type="ECO:0000256" key="5">
    <source>
        <dbReference type="ARBA" id="ARBA00023004"/>
    </source>
</evidence>
<comment type="subcellular location">
    <subcellularLocation>
        <location evidence="8">Cytoplasm</location>
    </subcellularLocation>
</comment>
<dbReference type="EMBL" id="MHWS01000001">
    <property type="protein sequence ID" value="OHB12924.1"/>
    <property type="molecule type" value="Genomic_DNA"/>
</dbReference>
<feature type="binding site" evidence="8">
    <location>
        <position position="122"/>
    </location>
    <ligand>
        <name>Fe cation</name>
        <dbReference type="ChEBI" id="CHEBI:24875"/>
    </ligand>
</feature>
<comment type="cofactor">
    <cofactor evidence="8">
        <name>Fe(2+)</name>
        <dbReference type="ChEBI" id="CHEBI:29033"/>
    </cofactor>
    <text evidence="8">Binds 1 Fe(2+) ion per subunit.</text>
</comment>
<comment type="catalytic activity">
    <reaction evidence="7 8">
        <text>L-threonylcarbamoyladenylate + adenosine(37) in tRNA = N(6)-L-threonylcarbamoyladenosine(37) in tRNA + AMP + H(+)</text>
        <dbReference type="Rhea" id="RHEA:37059"/>
        <dbReference type="Rhea" id="RHEA-COMP:10162"/>
        <dbReference type="Rhea" id="RHEA-COMP:10163"/>
        <dbReference type="ChEBI" id="CHEBI:15378"/>
        <dbReference type="ChEBI" id="CHEBI:73682"/>
        <dbReference type="ChEBI" id="CHEBI:74411"/>
        <dbReference type="ChEBI" id="CHEBI:74418"/>
        <dbReference type="ChEBI" id="CHEBI:456215"/>
        <dbReference type="EC" id="2.3.1.234"/>
    </reaction>
</comment>
<dbReference type="AlphaFoldDB" id="A0A1G2UU64"/>